<feature type="transmembrane region" description="Helical" evidence="8">
    <location>
        <begin position="224"/>
        <end position="243"/>
    </location>
</feature>
<gene>
    <name evidence="9" type="ORF">FHX76_000909</name>
</gene>
<evidence type="ECO:0000256" key="5">
    <source>
        <dbReference type="ARBA" id="ARBA00022692"/>
    </source>
</evidence>
<evidence type="ECO:0000256" key="8">
    <source>
        <dbReference type="SAM" id="Phobius"/>
    </source>
</evidence>
<comment type="subcellular location">
    <subcellularLocation>
        <location evidence="1">Cell membrane</location>
        <topology evidence="1">Multi-pass membrane protein</topology>
    </subcellularLocation>
</comment>
<evidence type="ECO:0000313" key="10">
    <source>
        <dbReference type="Proteomes" id="UP000541033"/>
    </source>
</evidence>
<sequence>MTESTPPTNAPPTWRDGYGHVATRALQTIIILVLAVGVIYAFIQLKIVVIPVIIALIIASAFSPVLGWMRRRGLPGALAATICLVASVIVIGGVIWLIVTQVQKDWAKLAQQATDGFNEALDWFNHLDLPIDTSKIQEIQDGLLDFVTSGSFATGALSGVAAAGELITSTLLTIVILFFFMKDGPKIWHFMTGRLATAVRIKTDRVAERSVTVLGGYVRGTATVALVDATGIGVALLILQVPLALPLSIIVFIGGFIPIVGATVAGILAALVALVTNGIWGAIIVVAVVILVQQLEGNFLQPVLMGNALKLHPLVILIALTAGTVLGGIIGAILSVPITAVGWAIAKAWFGEDDYGAVGKLDLDDFGENPDVEVLSTEEPPTQSVL</sequence>
<feature type="transmembrane region" description="Helical" evidence="8">
    <location>
        <begin position="249"/>
        <end position="271"/>
    </location>
</feature>
<dbReference type="InterPro" id="IPR002549">
    <property type="entry name" value="AI-2E-like"/>
</dbReference>
<feature type="transmembrane region" description="Helical" evidence="8">
    <location>
        <begin position="76"/>
        <end position="99"/>
    </location>
</feature>
<dbReference type="Pfam" id="PF01594">
    <property type="entry name" value="AI-2E_transport"/>
    <property type="match status" value="1"/>
</dbReference>
<name>A0A7X5QZW4_9MICO</name>
<keyword evidence="5 8" id="KW-0812">Transmembrane</keyword>
<keyword evidence="4" id="KW-1003">Cell membrane</keyword>
<evidence type="ECO:0000256" key="1">
    <source>
        <dbReference type="ARBA" id="ARBA00004651"/>
    </source>
</evidence>
<feature type="transmembrane region" description="Helical" evidence="8">
    <location>
        <begin position="156"/>
        <end position="181"/>
    </location>
</feature>
<evidence type="ECO:0000313" key="9">
    <source>
        <dbReference type="EMBL" id="NIH53041.1"/>
    </source>
</evidence>
<dbReference type="PANTHER" id="PTHR21716:SF53">
    <property type="entry name" value="PERMEASE PERM-RELATED"/>
    <property type="match status" value="1"/>
</dbReference>
<dbReference type="EMBL" id="JAAMOX010000001">
    <property type="protein sequence ID" value="NIH53041.1"/>
    <property type="molecule type" value="Genomic_DNA"/>
</dbReference>
<keyword evidence="3" id="KW-0813">Transport</keyword>
<comment type="similarity">
    <text evidence="2">Belongs to the autoinducer-2 exporter (AI-2E) (TC 2.A.86) family.</text>
</comment>
<feature type="transmembrane region" description="Helical" evidence="8">
    <location>
        <begin position="49"/>
        <end position="69"/>
    </location>
</feature>
<organism evidence="9 10">
    <name type="scientific">Lysinibacter cavernae</name>
    <dbReference type="NCBI Taxonomy" id="1640652"/>
    <lineage>
        <taxon>Bacteria</taxon>
        <taxon>Bacillati</taxon>
        <taxon>Actinomycetota</taxon>
        <taxon>Actinomycetes</taxon>
        <taxon>Micrococcales</taxon>
        <taxon>Microbacteriaceae</taxon>
        <taxon>Lysinibacter</taxon>
    </lineage>
</organism>
<dbReference type="PANTHER" id="PTHR21716">
    <property type="entry name" value="TRANSMEMBRANE PROTEIN"/>
    <property type="match status" value="1"/>
</dbReference>
<keyword evidence="7 8" id="KW-0472">Membrane</keyword>
<proteinExistence type="inferred from homology"/>
<evidence type="ECO:0000256" key="6">
    <source>
        <dbReference type="ARBA" id="ARBA00022989"/>
    </source>
</evidence>
<comment type="caution">
    <text evidence="9">The sequence shown here is derived from an EMBL/GenBank/DDBJ whole genome shotgun (WGS) entry which is preliminary data.</text>
</comment>
<dbReference type="GO" id="GO:0005886">
    <property type="term" value="C:plasma membrane"/>
    <property type="evidence" value="ECO:0007669"/>
    <property type="project" value="UniProtKB-SubCell"/>
</dbReference>
<feature type="transmembrane region" description="Helical" evidence="8">
    <location>
        <begin position="315"/>
        <end position="345"/>
    </location>
</feature>
<feature type="transmembrane region" description="Helical" evidence="8">
    <location>
        <begin position="21"/>
        <end position="43"/>
    </location>
</feature>
<dbReference type="RefSeq" id="WP_167148332.1">
    <property type="nucleotide sequence ID" value="NZ_JAAMOX010000001.1"/>
</dbReference>
<evidence type="ECO:0000256" key="7">
    <source>
        <dbReference type="ARBA" id="ARBA00023136"/>
    </source>
</evidence>
<feature type="transmembrane region" description="Helical" evidence="8">
    <location>
        <begin position="278"/>
        <end position="295"/>
    </location>
</feature>
<keyword evidence="6 8" id="KW-1133">Transmembrane helix</keyword>
<dbReference type="GO" id="GO:0055085">
    <property type="term" value="P:transmembrane transport"/>
    <property type="evidence" value="ECO:0007669"/>
    <property type="project" value="TreeGrafter"/>
</dbReference>
<evidence type="ECO:0000256" key="3">
    <source>
        <dbReference type="ARBA" id="ARBA00022448"/>
    </source>
</evidence>
<keyword evidence="10" id="KW-1185">Reference proteome</keyword>
<reference evidence="9 10" key="1">
    <citation type="submission" date="2020-02" db="EMBL/GenBank/DDBJ databases">
        <title>Sequencing the genomes of 1000 actinobacteria strains.</title>
        <authorList>
            <person name="Klenk H.-P."/>
        </authorList>
    </citation>
    <scope>NUCLEOTIDE SEQUENCE [LARGE SCALE GENOMIC DNA]</scope>
    <source>
        <strain evidence="9 10">DSM 27960</strain>
    </source>
</reference>
<protein>
    <submittedName>
        <fullName evidence="9">Putative PurR-regulated permease PerM</fullName>
    </submittedName>
</protein>
<dbReference type="AlphaFoldDB" id="A0A7X5QZW4"/>
<evidence type="ECO:0000256" key="2">
    <source>
        <dbReference type="ARBA" id="ARBA00009773"/>
    </source>
</evidence>
<dbReference type="Proteomes" id="UP000541033">
    <property type="component" value="Unassembled WGS sequence"/>
</dbReference>
<evidence type="ECO:0000256" key="4">
    <source>
        <dbReference type="ARBA" id="ARBA00022475"/>
    </source>
</evidence>
<accession>A0A7X5QZW4</accession>